<evidence type="ECO:0000313" key="1">
    <source>
        <dbReference type="EMBL" id="KAK5979224.1"/>
    </source>
</evidence>
<keyword evidence="2" id="KW-1185">Reference proteome</keyword>
<protein>
    <submittedName>
        <fullName evidence="1">Uncharacterized protein</fullName>
    </submittedName>
</protein>
<evidence type="ECO:0000313" key="2">
    <source>
        <dbReference type="Proteomes" id="UP001331761"/>
    </source>
</evidence>
<dbReference type="AlphaFoldDB" id="A0AAN8FLY5"/>
<proteinExistence type="predicted"/>
<reference evidence="1 2" key="1">
    <citation type="submission" date="2019-10" db="EMBL/GenBank/DDBJ databases">
        <title>Assembly and Annotation for the nematode Trichostrongylus colubriformis.</title>
        <authorList>
            <person name="Martin J."/>
        </authorList>
    </citation>
    <scope>NUCLEOTIDE SEQUENCE [LARGE SCALE GENOMIC DNA]</scope>
    <source>
        <strain evidence="1">G859</strain>
        <tissue evidence="1">Whole worm</tissue>
    </source>
</reference>
<name>A0AAN8FLY5_TRICO</name>
<feature type="non-terminal residue" evidence="1">
    <location>
        <position position="1"/>
    </location>
</feature>
<dbReference type="EMBL" id="WIXE01008536">
    <property type="protein sequence ID" value="KAK5979224.1"/>
    <property type="molecule type" value="Genomic_DNA"/>
</dbReference>
<accession>A0AAN8FLY5</accession>
<sequence>RWTRAKTLFMFTRMALRLSTMVFATRKRSLDG</sequence>
<organism evidence="1 2">
    <name type="scientific">Trichostrongylus colubriformis</name>
    <name type="common">Black scour worm</name>
    <dbReference type="NCBI Taxonomy" id="6319"/>
    <lineage>
        <taxon>Eukaryota</taxon>
        <taxon>Metazoa</taxon>
        <taxon>Ecdysozoa</taxon>
        <taxon>Nematoda</taxon>
        <taxon>Chromadorea</taxon>
        <taxon>Rhabditida</taxon>
        <taxon>Rhabditina</taxon>
        <taxon>Rhabditomorpha</taxon>
        <taxon>Strongyloidea</taxon>
        <taxon>Trichostrongylidae</taxon>
        <taxon>Trichostrongylus</taxon>
    </lineage>
</organism>
<comment type="caution">
    <text evidence="1">The sequence shown here is derived from an EMBL/GenBank/DDBJ whole genome shotgun (WGS) entry which is preliminary data.</text>
</comment>
<gene>
    <name evidence="1" type="ORF">GCK32_017039</name>
</gene>
<dbReference type="Proteomes" id="UP001331761">
    <property type="component" value="Unassembled WGS sequence"/>
</dbReference>